<dbReference type="InParanoid" id="A0A2G5DI76"/>
<feature type="domain" description="SHSP" evidence="5">
    <location>
        <begin position="147"/>
        <end position="264"/>
    </location>
</feature>
<gene>
    <name evidence="7" type="ORF">AQUCO_02000564v1</name>
</gene>
<dbReference type="Proteomes" id="UP000230069">
    <property type="component" value="Unassembled WGS sequence"/>
</dbReference>
<dbReference type="PROSITE" id="PS51504">
    <property type="entry name" value="H15"/>
    <property type="match status" value="1"/>
</dbReference>
<dbReference type="GO" id="GO:0003677">
    <property type="term" value="F:DNA binding"/>
    <property type="evidence" value="ECO:0007669"/>
    <property type="project" value="InterPro"/>
</dbReference>
<accession>A0A2G5DI76</accession>
<dbReference type="InterPro" id="IPR005818">
    <property type="entry name" value="Histone_H1/H5_H15"/>
</dbReference>
<evidence type="ECO:0000256" key="2">
    <source>
        <dbReference type="PROSITE-ProRule" id="PRU00285"/>
    </source>
</evidence>
<feature type="compositionally biased region" description="Polar residues" evidence="4">
    <location>
        <begin position="124"/>
        <end position="133"/>
    </location>
</feature>
<evidence type="ECO:0000259" key="6">
    <source>
        <dbReference type="PROSITE" id="PS51504"/>
    </source>
</evidence>
<feature type="domain" description="H15" evidence="6">
    <location>
        <begin position="5"/>
        <end position="75"/>
    </location>
</feature>
<dbReference type="SMART" id="SM00526">
    <property type="entry name" value="H15"/>
    <property type="match status" value="1"/>
</dbReference>
<evidence type="ECO:0000256" key="3">
    <source>
        <dbReference type="RuleBase" id="RU003616"/>
    </source>
</evidence>
<dbReference type="OrthoDB" id="1431247at2759"/>
<evidence type="ECO:0008006" key="9">
    <source>
        <dbReference type="Google" id="ProtNLM"/>
    </source>
</evidence>
<evidence type="ECO:0000256" key="4">
    <source>
        <dbReference type="SAM" id="MobiDB-lite"/>
    </source>
</evidence>
<dbReference type="GO" id="GO:0006334">
    <property type="term" value="P:nucleosome assembly"/>
    <property type="evidence" value="ECO:0007669"/>
    <property type="project" value="InterPro"/>
</dbReference>
<evidence type="ECO:0000313" key="7">
    <source>
        <dbReference type="EMBL" id="PIA43203.1"/>
    </source>
</evidence>
<dbReference type="Gene3D" id="2.60.40.790">
    <property type="match status" value="1"/>
</dbReference>
<dbReference type="PANTHER" id="PTHR11527">
    <property type="entry name" value="HEAT-SHOCK PROTEIN 20 FAMILY MEMBER"/>
    <property type="match status" value="1"/>
</dbReference>
<reference evidence="7 8" key="1">
    <citation type="submission" date="2017-09" db="EMBL/GenBank/DDBJ databases">
        <title>WGS assembly of Aquilegia coerulea Goldsmith.</title>
        <authorList>
            <person name="Hodges S."/>
            <person name="Kramer E."/>
            <person name="Nordborg M."/>
            <person name="Tomkins J."/>
            <person name="Borevitz J."/>
            <person name="Derieg N."/>
            <person name="Yan J."/>
            <person name="Mihaltcheva S."/>
            <person name="Hayes R.D."/>
            <person name="Rokhsar D."/>
        </authorList>
    </citation>
    <scope>NUCLEOTIDE SEQUENCE [LARGE SCALE GENOMIC DNA]</scope>
    <source>
        <strain evidence="8">cv. Goldsmith</strain>
    </source>
</reference>
<feature type="region of interest" description="Disordered" evidence="4">
    <location>
        <begin position="70"/>
        <end position="134"/>
    </location>
</feature>
<keyword evidence="1" id="KW-0346">Stress response</keyword>
<dbReference type="SUPFAM" id="SSF46785">
    <property type="entry name" value="Winged helix' DNA-binding domain"/>
    <property type="match status" value="1"/>
</dbReference>
<dbReference type="Pfam" id="PF00011">
    <property type="entry name" value="HSP20"/>
    <property type="match status" value="1"/>
</dbReference>
<evidence type="ECO:0000259" key="5">
    <source>
        <dbReference type="PROSITE" id="PS01031"/>
    </source>
</evidence>
<dbReference type="InterPro" id="IPR036390">
    <property type="entry name" value="WH_DNA-bd_sf"/>
</dbReference>
<dbReference type="PROSITE" id="PS01031">
    <property type="entry name" value="SHSP"/>
    <property type="match status" value="1"/>
</dbReference>
<comment type="similarity">
    <text evidence="2 3">Belongs to the small heat shock protein (HSP20) family.</text>
</comment>
<name>A0A2G5DI76_AQUCA</name>
<dbReference type="AlphaFoldDB" id="A0A2G5DI76"/>
<feature type="compositionally biased region" description="Pro residues" evidence="4">
    <location>
        <begin position="73"/>
        <end position="82"/>
    </location>
</feature>
<dbReference type="InterPro" id="IPR031107">
    <property type="entry name" value="Small_HSP"/>
</dbReference>
<protein>
    <recommendedName>
        <fullName evidence="9">SHSP domain-containing protein</fullName>
    </recommendedName>
</protein>
<organism evidence="7 8">
    <name type="scientific">Aquilegia coerulea</name>
    <name type="common">Rocky mountain columbine</name>
    <dbReference type="NCBI Taxonomy" id="218851"/>
    <lineage>
        <taxon>Eukaryota</taxon>
        <taxon>Viridiplantae</taxon>
        <taxon>Streptophyta</taxon>
        <taxon>Embryophyta</taxon>
        <taxon>Tracheophyta</taxon>
        <taxon>Spermatophyta</taxon>
        <taxon>Magnoliopsida</taxon>
        <taxon>Ranunculales</taxon>
        <taxon>Ranunculaceae</taxon>
        <taxon>Thalictroideae</taxon>
        <taxon>Aquilegia</taxon>
    </lineage>
</organism>
<proteinExistence type="inferred from homology"/>
<dbReference type="GO" id="GO:0000786">
    <property type="term" value="C:nucleosome"/>
    <property type="evidence" value="ECO:0007669"/>
    <property type="project" value="InterPro"/>
</dbReference>
<feature type="compositionally biased region" description="Low complexity" evidence="4">
    <location>
        <begin position="97"/>
        <end position="120"/>
    </location>
</feature>
<evidence type="ECO:0000313" key="8">
    <source>
        <dbReference type="Proteomes" id="UP000230069"/>
    </source>
</evidence>
<dbReference type="InterPro" id="IPR008978">
    <property type="entry name" value="HSP20-like_chaperone"/>
</dbReference>
<dbReference type="EMBL" id="KZ305037">
    <property type="protein sequence ID" value="PIA43203.1"/>
    <property type="molecule type" value="Genomic_DNA"/>
</dbReference>
<sequence>MRVRYPLPLPELILAAVDALTAKNAPSNKSPISTHIEASYGHVVKINSTLLGVHLKAMLNTGKLVLVNNNYMRPPPPSPPIQSPSSSSDDDDDDVSTSHNSKTSSSTSTSSSKAATDSKANPIANENPSSTENESFHLLNADDKAKEIKGIQTMTVNILESSKDYVLFCDVPGLTKADVQVTVEDAKTLVIQSIGDRKRKREEEGCKYIRLEKEVSPKFKRKFLLPTDSNLAAISAKCENGLLTVSVEKLPPQPQAKTFDVNIS</sequence>
<keyword evidence="8" id="KW-1185">Reference proteome</keyword>
<dbReference type="SUPFAM" id="SSF49764">
    <property type="entry name" value="HSP20-like chaperones"/>
    <property type="match status" value="1"/>
</dbReference>
<evidence type="ECO:0000256" key="1">
    <source>
        <dbReference type="ARBA" id="ARBA00023016"/>
    </source>
</evidence>
<dbReference type="InterPro" id="IPR002068">
    <property type="entry name" value="A-crystallin/Hsp20_dom"/>
</dbReference>